<organism evidence="1 2">
    <name type="scientific">Hyalangium minutum</name>
    <dbReference type="NCBI Taxonomy" id="394096"/>
    <lineage>
        <taxon>Bacteria</taxon>
        <taxon>Pseudomonadati</taxon>
        <taxon>Myxococcota</taxon>
        <taxon>Myxococcia</taxon>
        <taxon>Myxococcales</taxon>
        <taxon>Cystobacterineae</taxon>
        <taxon>Archangiaceae</taxon>
        <taxon>Hyalangium</taxon>
    </lineage>
</organism>
<gene>
    <name evidence="1" type="ORF">DB31_5620</name>
</gene>
<keyword evidence="2" id="KW-1185">Reference proteome</keyword>
<dbReference type="InterPro" id="IPR029074">
    <property type="entry name" value="Imm49"/>
</dbReference>
<dbReference type="Proteomes" id="UP000028725">
    <property type="component" value="Unassembled WGS sequence"/>
</dbReference>
<dbReference type="PATRIC" id="fig|394096.3.peg.2098"/>
<dbReference type="AlphaFoldDB" id="A0A085WSB5"/>
<comment type="caution">
    <text evidence="1">The sequence shown here is derived from an EMBL/GenBank/DDBJ whole genome shotgun (WGS) entry which is preliminary data.</text>
</comment>
<dbReference type="OrthoDB" id="5515905at2"/>
<proteinExistence type="predicted"/>
<evidence type="ECO:0000313" key="2">
    <source>
        <dbReference type="Proteomes" id="UP000028725"/>
    </source>
</evidence>
<protein>
    <submittedName>
        <fullName evidence="1">Uncharacterized protein</fullName>
    </submittedName>
</protein>
<dbReference type="EMBL" id="JMCB01000003">
    <property type="protein sequence ID" value="KFE70578.1"/>
    <property type="molecule type" value="Genomic_DNA"/>
</dbReference>
<sequence>MPNMKSLRADAAMKLEGLMDDFRPGADRDTLLAQVNDILLSLHTIAVATLLVDGNPQGFFLNLCRAAENGRRLLELLQARQLTPPPASWNMPLLAALAAGNFPQADAIAAASTSTWLHAEVREYEDEFLWAVILQQLAHHKPPPASRVEPLIARLEKLNKKEYGSRCALARALLTQSSSGFAKAFEAARLDYEVRIEKEAQEFGTPVTAFAPHRFLWLEGLALLRLAERAGIPLEGADLKYCPPLARVPMAAKYADDWAIPARTASK</sequence>
<accession>A0A085WSB5</accession>
<evidence type="ECO:0000313" key="1">
    <source>
        <dbReference type="EMBL" id="KFE70578.1"/>
    </source>
</evidence>
<dbReference type="Pfam" id="PF15575">
    <property type="entry name" value="Imm49"/>
    <property type="match status" value="1"/>
</dbReference>
<name>A0A085WSB5_9BACT</name>
<reference evidence="1 2" key="1">
    <citation type="submission" date="2014-04" db="EMBL/GenBank/DDBJ databases">
        <title>Genome assembly of Hyalangium minutum DSM 14724.</title>
        <authorList>
            <person name="Sharma G."/>
            <person name="Subramanian S."/>
        </authorList>
    </citation>
    <scope>NUCLEOTIDE SEQUENCE [LARGE SCALE GENOMIC DNA]</scope>
    <source>
        <strain evidence="1 2">DSM 14724</strain>
    </source>
</reference>